<keyword evidence="2" id="KW-1185">Reference proteome</keyword>
<dbReference type="AlphaFoldDB" id="A0A8X6SKE7"/>
<evidence type="ECO:0000313" key="2">
    <source>
        <dbReference type="Proteomes" id="UP000887159"/>
    </source>
</evidence>
<reference evidence="1" key="1">
    <citation type="submission" date="2020-08" db="EMBL/GenBank/DDBJ databases">
        <title>Multicomponent nature underlies the extraordinary mechanical properties of spider dragline silk.</title>
        <authorList>
            <person name="Kono N."/>
            <person name="Nakamura H."/>
            <person name="Mori M."/>
            <person name="Yoshida Y."/>
            <person name="Ohtoshi R."/>
            <person name="Malay A.D."/>
            <person name="Moran D.A.P."/>
            <person name="Tomita M."/>
            <person name="Numata K."/>
            <person name="Arakawa K."/>
        </authorList>
    </citation>
    <scope>NUCLEOTIDE SEQUENCE</scope>
</reference>
<comment type="caution">
    <text evidence="1">The sequence shown here is derived from an EMBL/GenBank/DDBJ whole genome shotgun (WGS) entry which is preliminary data.</text>
</comment>
<evidence type="ECO:0000313" key="1">
    <source>
        <dbReference type="EMBL" id="GFY12855.1"/>
    </source>
</evidence>
<sequence length="144" mass="16353">MPRFVKLFHGERVVVADDIRNKNLRREDAFKMSFQGDWNGNNTSEESDNYYLTSYPSDGLPNLVIMPDISCSLAPITNTSIFTHSYAKQKRKRQKNGGFNTLLNPNLARMRDALRHTSSVGCLETFRSIFAVTLPMIRSNSCDA</sequence>
<dbReference type="Proteomes" id="UP000887159">
    <property type="component" value="Unassembled WGS sequence"/>
</dbReference>
<proteinExistence type="predicted"/>
<accession>A0A8X6SKE7</accession>
<gene>
    <name evidence="1" type="ORF">TNCV_3074151</name>
</gene>
<organism evidence="1 2">
    <name type="scientific">Trichonephila clavipes</name>
    <name type="common">Golden silk orbweaver</name>
    <name type="synonym">Nephila clavipes</name>
    <dbReference type="NCBI Taxonomy" id="2585209"/>
    <lineage>
        <taxon>Eukaryota</taxon>
        <taxon>Metazoa</taxon>
        <taxon>Ecdysozoa</taxon>
        <taxon>Arthropoda</taxon>
        <taxon>Chelicerata</taxon>
        <taxon>Arachnida</taxon>
        <taxon>Araneae</taxon>
        <taxon>Araneomorphae</taxon>
        <taxon>Entelegynae</taxon>
        <taxon>Araneoidea</taxon>
        <taxon>Nephilidae</taxon>
        <taxon>Trichonephila</taxon>
    </lineage>
</organism>
<dbReference type="EMBL" id="BMAU01021318">
    <property type="protein sequence ID" value="GFY12855.1"/>
    <property type="molecule type" value="Genomic_DNA"/>
</dbReference>
<protein>
    <submittedName>
        <fullName evidence="1">Uncharacterized protein</fullName>
    </submittedName>
</protein>
<name>A0A8X6SKE7_TRICX</name>